<keyword evidence="7" id="KW-1015">Disulfide bond</keyword>
<dbReference type="InterPro" id="IPR023382">
    <property type="entry name" value="MnmA-like_central_sf"/>
</dbReference>
<keyword evidence="1 9" id="KW-0820">tRNA-binding</keyword>
<evidence type="ECO:0000256" key="3">
    <source>
        <dbReference type="ARBA" id="ARBA00022694"/>
    </source>
</evidence>
<accession>A0A1W1WSD7</accession>
<dbReference type="GO" id="GO:0103016">
    <property type="term" value="F:tRNA-uridine 2-sulfurtransferase activity"/>
    <property type="evidence" value="ECO:0007669"/>
    <property type="project" value="UniProtKB-EC"/>
</dbReference>
<dbReference type="GO" id="GO:0000049">
    <property type="term" value="F:tRNA binding"/>
    <property type="evidence" value="ECO:0007669"/>
    <property type="project" value="UniProtKB-KW"/>
</dbReference>
<dbReference type="PANTHER" id="PTHR11933">
    <property type="entry name" value="TRNA 5-METHYLAMINOMETHYL-2-THIOURIDYLATE -METHYLTRANSFERASE"/>
    <property type="match status" value="1"/>
</dbReference>
<gene>
    <name evidence="9" type="primary">mnmA</name>
    <name evidence="12" type="ORF">SAMN05660197_0910</name>
</gene>
<dbReference type="GO" id="GO:0005737">
    <property type="term" value="C:cytoplasm"/>
    <property type="evidence" value="ECO:0007669"/>
    <property type="project" value="UniProtKB-SubCell"/>
</dbReference>
<dbReference type="Gene3D" id="2.40.30.10">
    <property type="entry name" value="Translation factors"/>
    <property type="match status" value="1"/>
</dbReference>
<evidence type="ECO:0000256" key="6">
    <source>
        <dbReference type="ARBA" id="ARBA00022884"/>
    </source>
</evidence>
<keyword evidence="5 9" id="KW-0067">ATP-binding</keyword>
<keyword evidence="6 9" id="KW-0694">RNA-binding</keyword>
<keyword evidence="13" id="KW-1185">Reference proteome</keyword>
<feature type="binding site" evidence="9">
    <location>
        <position position="33"/>
    </location>
    <ligand>
        <name>ATP</name>
        <dbReference type="ChEBI" id="CHEBI:30616"/>
    </ligand>
</feature>
<dbReference type="NCBIfam" id="TIGR00420">
    <property type="entry name" value="trmU"/>
    <property type="match status" value="1"/>
</dbReference>
<comment type="catalytic activity">
    <reaction evidence="8 9">
        <text>S-sulfanyl-L-cysteinyl-[protein] + uridine(34) in tRNA + AH2 + ATP = 2-thiouridine(34) in tRNA + L-cysteinyl-[protein] + A + AMP + diphosphate + H(+)</text>
        <dbReference type="Rhea" id="RHEA:47032"/>
        <dbReference type="Rhea" id="RHEA-COMP:10131"/>
        <dbReference type="Rhea" id="RHEA-COMP:11726"/>
        <dbReference type="Rhea" id="RHEA-COMP:11727"/>
        <dbReference type="Rhea" id="RHEA-COMP:11728"/>
        <dbReference type="ChEBI" id="CHEBI:13193"/>
        <dbReference type="ChEBI" id="CHEBI:15378"/>
        <dbReference type="ChEBI" id="CHEBI:17499"/>
        <dbReference type="ChEBI" id="CHEBI:29950"/>
        <dbReference type="ChEBI" id="CHEBI:30616"/>
        <dbReference type="ChEBI" id="CHEBI:33019"/>
        <dbReference type="ChEBI" id="CHEBI:61963"/>
        <dbReference type="ChEBI" id="CHEBI:65315"/>
        <dbReference type="ChEBI" id="CHEBI:87170"/>
        <dbReference type="ChEBI" id="CHEBI:456215"/>
        <dbReference type="EC" id="2.8.1.13"/>
    </reaction>
</comment>
<evidence type="ECO:0000256" key="9">
    <source>
        <dbReference type="HAMAP-Rule" id="MF_00144"/>
    </source>
</evidence>
<keyword evidence="2 9" id="KW-0808">Transferase</keyword>
<dbReference type="Gene3D" id="3.40.50.620">
    <property type="entry name" value="HUPs"/>
    <property type="match status" value="1"/>
</dbReference>
<feature type="binding site" evidence="9">
    <location>
        <position position="117"/>
    </location>
    <ligand>
        <name>ATP</name>
        <dbReference type="ChEBI" id="CHEBI:30616"/>
    </ligand>
</feature>
<dbReference type="EMBL" id="FWWZ01000001">
    <property type="protein sequence ID" value="SMC09112.1"/>
    <property type="molecule type" value="Genomic_DNA"/>
</dbReference>
<proteinExistence type="inferred from homology"/>
<protein>
    <recommendedName>
        <fullName evidence="9">tRNA-specific 2-thiouridylase MnmA</fullName>
        <ecNumber evidence="9">2.8.1.13</ecNumber>
    </recommendedName>
</protein>
<evidence type="ECO:0000256" key="8">
    <source>
        <dbReference type="ARBA" id="ARBA00051542"/>
    </source>
</evidence>
<dbReference type="FunFam" id="2.30.30.280:FF:000001">
    <property type="entry name" value="tRNA-specific 2-thiouridylase MnmA"/>
    <property type="match status" value="1"/>
</dbReference>
<feature type="region of interest" description="Interaction with tRNA" evidence="9">
    <location>
        <begin position="135"/>
        <end position="137"/>
    </location>
</feature>
<feature type="active site" description="Cysteine persulfide intermediate" evidence="9">
    <location>
        <position position="187"/>
    </location>
</feature>
<comment type="similarity">
    <text evidence="9">Belongs to the MnmA/TRMU family.</text>
</comment>
<name>A0A1W1WSD7_9BACT</name>
<dbReference type="Proteomes" id="UP000192602">
    <property type="component" value="Unassembled WGS sequence"/>
</dbReference>
<feature type="region of interest" description="Interaction with tRNA" evidence="9">
    <location>
        <begin position="289"/>
        <end position="290"/>
    </location>
</feature>
<comment type="function">
    <text evidence="9">Catalyzes the 2-thiolation of uridine at the wobble position (U34) of tRNA, leading to the formation of s(2)U34.</text>
</comment>
<dbReference type="Gene3D" id="2.30.30.280">
    <property type="entry name" value="Adenine nucleotide alpha hydrolases-like domains"/>
    <property type="match status" value="1"/>
</dbReference>
<dbReference type="InterPro" id="IPR004506">
    <property type="entry name" value="MnmA-like"/>
</dbReference>
<dbReference type="InterPro" id="IPR046885">
    <property type="entry name" value="MnmA-like_C"/>
</dbReference>
<dbReference type="Pfam" id="PF20259">
    <property type="entry name" value="tRNA_Me_trans_M"/>
    <property type="match status" value="1"/>
</dbReference>
<dbReference type="HAMAP" id="MF_00144">
    <property type="entry name" value="tRNA_thiouridyl_MnmA"/>
    <property type="match status" value="1"/>
</dbReference>
<evidence type="ECO:0000256" key="1">
    <source>
        <dbReference type="ARBA" id="ARBA00022555"/>
    </source>
</evidence>
<keyword evidence="9" id="KW-0963">Cytoplasm</keyword>
<keyword evidence="4 9" id="KW-0547">Nucleotide-binding</keyword>
<comment type="subcellular location">
    <subcellularLocation>
        <location evidence="9">Cytoplasm</location>
    </subcellularLocation>
</comment>
<sequence>MKRVLLAMSGGVDSSFTATLLQKEGFEVVGVYFKFHPHEEYHEKNIQNIKQVAKLLGIEYHIEDRMQEFQERVYKPFVDGYIAGLTPNPCALCNRVMKFTELIAFADKLGIEHVATGHYAITDGQFIYEGVDKTKDQSYFLFNLKREFLPRIIFPLGKRFKEDVKKEALQIPLLRSIAEQKESSEICFVQNSYIDVLKEHTQVDMPGVVVNKRGKVIGEHKGYMHYTIGKRKGFRVHGAHEPHYVVDMIPQKNIIVVGKKEELAKKRIVLRGLNMFIEKKEFDCFIKVRYRTHKVPCHVKIDENVALVELEEAVYGVAKGQAGVFYEGEKVLGGGWIV</sequence>
<keyword evidence="3 9" id="KW-0819">tRNA processing</keyword>
<organism evidence="12 13">
    <name type="scientific">Nitratiruptor tergarcus DSM 16512</name>
    <dbReference type="NCBI Taxonomy" id="1069081"/>
    <lineage>
        <taxon>Bacteria</taxon>
        <taxon>Pseudomonadati</taxon>
        <taxon>Campylobacterota</taxon>
        <taxon>Epsilonproteobacteria</taxon>
        <taxon>Nautiliales</taxon>
        <taxon>Nitratiruptoraceae</taxon>
        <taxon>Nitratiruptor</taxon>
    </lineage>
</organism>
<dbReference type="GO" id="GO:0002143">
    <property type="term" value="P:tRNA wobble position uridine thiolation"/>
    <property type="evidence" value="ECO:0007669"/>
    <property type="project" value="TreeGrafter"/>
</dbReference>
<comment type="caution">
    <text evidence="9">Lacks conserved residue(s) required for the propagation of feature annotation.</text>
</comment>
<evidence type="ECO:0000256" key="7">
    <source>
        <dbReference type="ARBA" id="ARBA00023157"/>
    </source>
</evidence>
<dbReference type="NCBIfam" id="NF001138">
    <property type="entry name" value="PRK00143.1"/>
    <property type="match status" value="1"/>
</dbReference>
<dbReference type="SUPFAM" id="SSF52402">
    <property type="entry name" value="Adenine nucleotide alpha hydrolases-like"/>
    <property type="match status" value="1"/>
</dbReference>
<feature type="domain" description="tRNA-specific 2-thiouridylase MnmA-like C-terminal" evidence="10">
    <location>
        <begin position="278"/>
        <end position="337"/>
    </location>
</feature>
<feature type="domain" description="tRNA-specific 2-thiouridylase MnmA-like central" evidence="11">
    <location>
        <begin position="195"/>
        <end position="259"/>
    </location>
</feature>
<reference evidence="13" key="1">
    <citation type="submission" date="2017-04" db="EMBL/GenBank/DDBJ databases">
        <authorList>
            <person name="Varghese N."/>
            <person name="Submissions S."/>
        </authorList>
    </citation>
    <scope>NUCLEOTIDE SEQUENCE [LARGE SCALE GENOMIC DNA]</scope>
    <source>
        <strain evidence="13">DSM 16512</strain>
    </source>
</reference>
<feature type="active site" description="Nucleophile" evidence="9">
    <location>
        <position position="93"/>
    </location>
</feature>
<evidence type="ECO:0000256" key="4">
    <source>
        <dbReference type="ARBA" id="ARBA00022741"/>
    </source>
</evidence>
<dbReference type="Pfam" id="PF20258">
    <property type="entry name" value="tRNA_Me_trans_C"/>
    <property type="match status" value="1"/>
</dbReference>
<dbReference type="CDD" id="cd01998">
    <property type="entry name" value="MnmA_TRMU-like"/>
    <property type="match status" value="1"/>
</dbReference>
<evidence type="ECO:0000259" key="11">
    <source>
        <dbReference type="Pfam" id="PF20259"/>
    </source>
</evidence>
<dbReference type="RefSeq" id="WP_231988936.1">
    <property type="nucleotide sequence ID" value="NZ_AP026671.1"/>
</dbReference>
<dbReference type="GO" id="GO:0005524">
    <property type="term" value="F:ATP binding"/>
    <property type="evidence" value="ECO:0007669"/>
    <property type="project" value="UniProtKB-KW"/>
</dbReference>
<dbReference type="PANTHER" id="PTHR11933:SF5">
    <property type="entry name" value="MITOCHONDRIAL TRNA-SPECIFIC 2-THIOURIDYLASE 1"/>
    <property type="match status" value="1"/>
</dbReference>
<evidence type="ECO:0000259" key="10">
    <source>
        <dbReference type="Pfam" id="PF20258"/>
    </source>
</evidence>
<evidence type="ECO:0000313" key="12">
    <source>
        <dbReference type="EMBL" id="SMC09112.1"/>
    </source>
</evidence>
<evidence type="ECO:0000256" key="5">
    <source>
        <dbReference type="ARBA" id="ARBA00022840"/>
    </source>
</evidence>
<dbReference type="AlphaFoldDB" id="A0A1W1WSD7"/>
<evidence type="ECO:0000313" key="13">
    <source>
        <dbReference type="Proteomes" id="UP000192602"/>
    </source>
</evidence>
<dbReference type="Pfam" id="PF03054">
    <property type="entry name" value="tRNA_Me_trans"/>
    <property type="match status" value="1"/>
</dbReference>
<dbReference type="InterPro" id="IPR014729">
    <property type="entry name" value="Rossmann-like_a/b/a_fold"/>
</dbReference>
<dbReference type="InterPro" id="IPR046884">
    <property type="entry name" value="MnmA-like_central"/>
</dbReference>
<evidence type="ECO:0000256" key="2">
    <source>
        <dbReference type="ARBA" id="ARBA00022679"/>
    </source>
</evidence>
<feature type="site" description="Interaction with tRNA" evidence="9">
    <location>
        <position position="321"/>
    </location>
</feature>
<dbReference type="STRING" id="1069081.SAMN05660197_0910"/>
<feature type="site" description="Interaction with tRNA" evidence="9">
    <location>
        <position position="118"/>
    </location>
</feature>
<dbReference type="EC" id="2.8.1.13" evidence="9"/>
<feature type="binding site" evidence="9">
    <location>
        <begin position="7"/>
        <end position="14"/>
    </location>
    <ligand>
        <name>ATP</name>
        <dbReference type="ChEBI" id="CHEBI:30616"/>
    </ligand>
</feature>